<feature type="region of interest" description="Disordered" evidence="1">
    <location>
        <begin position="1"/>
        <end position="29"/>
    </location>
</feature>
<dbReference type="AlphaFoldDB" id="A0A6J4IR05"/>
<organism evidence="2">
    <name type="scientific">uncultured Acetobacteraceae bacterium</name>
    <dbReference type="NCBI Taxonomy" id="169975"/>
    <lineage>
        <taxon>Bacteria</taxon>
        <taxon>Pseudomonadati</taxon>
        <taxon>Pseudomonadota</taxon>
        <taxon>Alphaproteobacteria</taxon>
        <taxon>Acetobacterales</taxon>
        <taxon>Acetobacteraceae</taxon>
        <taxon>environmental samples</taxon>
    </lineage>
</organism>
<feature type="non-terminal residue" evidence="2">
    <location>
        <position position="1"/>
    </location>
</feature>
<name>A0A6J4IR05_9PROT</name>
<dbReference type="EMBL" id="CADCTG010000193">
    <property type="protein sequence ID" value="CAA9259528.1"/>
    <property type="molecule type" value="Genomic_DNA"/>
</dbReference>
<gene>
    <name evidence="2" type="ORF">AVDCRST_MAG08-2612</name>
</gene>
<accession>A0A6J4IR05</accession>
<sequence>DGDRRQAGRHGGSAARLLDALDRTRRRRL</sequence>
<feature type="non-terminal residue" evidence="2">
    <location>
        <position position="29"/>
    </location>
</feature>
<reference evidence="2" key="1">
    <citation type="submission" date="2020-02" db="EMBL/GenBank/DDBJ databases">
        <authorList>
            <person name="Meier V. D."/>
        </authorList>
    </citation>
    <scope>NUCLEOTIDE SEQUENCE</scope>
    <source>
        <strain evidence="2">AVDCRST_MAG08</strain>
    </source>
</reference>
<evidence type="ECO:0000313" key="2">
    <source>
        <dbReference type="EMBL" id="CAA9259528.1"/>
    </source>
</evidence>
<protein>
    <submittedName>
        <fullName evidence="2">Uncharacterized protein</fullName>
    </submittedName>
</protein>
<evidence type="ECO:0000256" key="1">
    <source>
        <dbReference type="SAM" id="MobiDB-lite"/>
    </source>
</evidence>
<proteinExistence type="predicted"/>